<gene>
    <name evidence="1" type="ORF">PODLI_1B020997</name>
</gene>
<evidence type="ECO:0000313" key="2">
    <source>
        <dbReference type="Proteomes" id="UP001178461"/>
    </source>
</evidence>
<protein>
    <submittedName>
        <fullName evidence="1">Uncharacterized protein</fullName>
    </submittedName>
</protein>
<organism evidence="1 2">
    <name type="scientific">Podarcis lilfordi</name>
    <name type="common">Lilford's wall lizard</name>
    <dbReference type="NCBI Taxonomy" id="74358"/>
    <lineage>
        <taxon>Eukaryota</taxon>
        <taxon>Metazoa</taxon>
        <taxon>Chordata</taxon>
        <taxon>Craniata</taxon>
        <taxon>Vertebrata</taxon>
        <taxon>Euteleostomi</taxon>
        <taxon>Lepidosauria</taxon>
        <taxon>Squamata</taxon>
        <taxon>Bifurcata</taxon>
        <taxon>Unidentata</taxon>
        <taxon>Episquamata</taxon>
        <taxon>Laterata</taxon>
        <taxon>Lacertibaenia</taxon>
        <taxon>Lacertidae</taxon>
        <taxon>Podarcis</taxon>
    </lineage>
</organism>
<name>A0AA35KBX7_9SAUR</name>
<proteinExistence type="predicted"/>
<dbReference type="EMBL" id="OX395130">
    <property type="protein sequence ID" value="CAI5774328.1"/>
    <property type="molecule type" value="Genomic_DNA"/>
</dbReference>
<accession>A0AA35KBX7</accession>
<dbReference type="AlphaFoldDB" id="A0AA35KBX7"/>
<keyword evidence="2" id="KW-1185">Reference proteome</keyword>
<dbReference type="Proteomes" id="UP001178461">
    <property type="component" value="Chromosome 5"/>
</dbReference>
<sequence length="77" mass="8608">MDTKNDTIYIVCLPDSIVILSCSAISENLTDYGQEAQVTEEVSKMPENIIPVGWKTQHLKAAEEQSGLPLKAKEEWE</sequence>
<evidence type="ECO:0000313" key="1">
    <source>
        <dbReference type="EMBL" id="CAI5774328.1"/>
    </source>
</evidence>
<reference evidence="1" key="1">
    <citation type="submission" date="2022-12" db="EMBL/GenBank/DDBJ databases">
        <authorList>
            <person name="Alioto T."/>
            <person name="Alioto T."/>
            <person name="Gomez Garrido J."/>
        </authorList>
    </citation>
    <scope>NUCLEOTIDE SEQUENCE</scope>
</reference>